<dbReference type="GeneID" id="31007999"/>
<dbReference type="GO" id="GO:0005509">
    <property type="term" value="F:calcium ion binding"/>
    <property type="evidence" value="ECO:0007669"/>
    <property type="project" value="TreeGrafter"/>
</dbReference>
<dbReference type="InterPro" id="IPR013658">
    <property type="entry name" value="SGL"/>
</dbReference>
<evidence type="ECO:0000313" key="6">
    <source>
        <dbReference type="Proteomes" id="UP000214365"/>
    </source>
</evidence>
<dbReference type="Proteomes" id="UP000214365">
    <property type="component" value="Unassembled WGS sequence"/>
</dbReference>
<dbReference type="PANTHER" id="PTHR10907:SF47">
    <property type="entry name" value="REGUCALCIN"/>
    <property type="match status" value="1"/>
</dbReference>
<dbReference type="InterPro" id="IPR011042">
    <property type="entry name" value="6-blade_b-propeller_TolB-like"/>
</dbReference>
<dbReference type="Gene3D" id="2.120.10.30">
    <property type="entry name" value="TolB, C-terminal domain"/>
    <property type="match status" value="1"/>
</dbReference>
<evidence type="ECO:0000256" key="1">
    <source>
        <dbReference type="ARBA" id="ARBA00008853"/>
    </source>
</evidence>
<dbReference type="EMBL" id="LFMY01000014">
    <property type="protein sequence ID" value="OKL56499.1"/>
    <property type="molecule type" value="Genomic_DNA"/>
</dbReference>
<organism evidence="5 6">
    <name type="scientific">Talaromyces atroroseus</name>
    <dbReference type="NCBI Taxonomy" id="1441469"/>
    <lineage>
        <taxon>Eukaryota</taxon>
        <taxon>Fungi</taxon>
        <taxon>Dikarya</taxon>
        <taxon>Ascomycota</taxon>
        <taxon>Pezizomycotina</taxon>
        <taxon>Eurotiomycetes</taxon>
        <taxon>Eurotiomycetidae</taxon>
        <taxon>Eurotiales</taxon>
        <taxon>Trichocomaceae</taxon>
        <taxon>Talaromyces</taxon>
        <taxon>Talaromyces sect. Trachyspermi</taxon>
    </lineage>
</organism>
<evidence type="ECO:0000256" key="3">
    <source>
        <dbReference type="PIRSR" id="PIRSR605511-2"/>
    </source>
</evidence>
<name>A0A225ALR0_TALAT</name>
<comment type="similarity">
    <text evidence="1">Belongs to the SMP-30/CGR1 family.</text>
</comment>
<feature type="binding site" evidence="3">
    <location>
        <position position="124"/>
    </location>
    <ligand>
        <name>substrate</name>
    </ligand>
</feature>
<dbReference type="STRING" id="1441469.A0A225ALR0"/>
<feature type="binding site" evidence="3">
    <location>
        <position position="122"/>
    </location>
    <ligand>
        <name>substrate</name>
    </ligand>
</feature>
<dbReference type="RefSeq" id="XP_020116620.1">
    <property type="nucleotide sequence ID" value="XM_020263144.1"/>
</dbReference>
<dbReference type="SUPFAM" id="SSF63829">
    <property type="entry name" value="Calcium-dependent phosphotriesterase"/>
    <property type="match status" value="1"/>
</dbReference>
<feature type="binding site" evidence="3">
    <location>
        <position position="223"/>
    </location>
    <ligand>
        <name>a divalent metal cation</name>
        <dbReference type="ChEBI" id="CHEBI:60240"/>
    </ligand>
</feature>
<dbReference type="PANTHER" id="PTHR10907">
    <property type="entry name" value="REGUCALCIN"/>
    <property type="match status" value="1"/>
</dbReference>
<gene>
    <name evidence="5" type="ORF">UA08_08243</name>
</gene>
<dbReference type="AlphaFoldDB" id="A0A225ALR0"/>
<reference evidence="5 6" key="1">
    <citation type="submission" date="2015-06" db="EMBL/GenBank/DDBJ databases">
        <title>Talaromyces atroroseus IBT 11181 draft genome.</title>
        <authorList>
            <person name="Rasmussen K.B."/>
            <person name="Rasmussen S."/>
            <person name="Petersen B."/>
            <person name="Sicheritz-Ponten T."/>
            <person name="Mortensen U.H."/>
            <person name="Thrane U."/>
        </authorList>
    </citation>
    <scope>NUCLEOTIDE SEQUENCE [LARGE SCALE GENOMIC DNA]</scope>
    <source>
        <strain evidence="5 6">IBT 11181</strain>
    </source>
</reference>
<comment type="caution">
    <text evidence="5">The sequence shown here is derived from an EMBL/GenBank/DDBJ whole genome shotgun (WGS) entry which is preliminary data.</text>
</comment>
<feature type="binding site" evidence="3">
    <location>
        <position position="173"/>
    </location>
    <ligand>
        <name>a divalent metal cation</name>
        <dbReference type="ChEBI" id="CHEBI:60240"/>
    </ligand>
</feature>
<dbReference type="GO" id="GO:0004341">
    <property type="term" value="F:gluconolactonase activity"/>
    <property type="evidence" value="ECO:0007669"/>
    <property type="project" value="TreeGrafter"/>
</dbReference>
<accession>A0A225ALR0</accession>
<comment type="cofactor">
    <cofactor evidence="3">
        <name>Zn(2+)</name>
        <dbReference type="ChEBI" id="CHEBI:29105"/>
    </cofactor>
    <text evidence="3">Binds 1 divalent metal cation per subunit.</text>
</comment>
<evidence type="ECO:0000256" key="2">
    <source>
        <dbReference type="PIRSR" id="PIRSR605511-1"/>
    </source>
</evidence>
<feature type="binding site" evidence="3">
    <location>
        <position position="22"/>
    </location>
    <ligand>
        <name>a divalent metal cation</name>
        <dbReference type="ChEBI" id="CHEBI:60240"/>
    </ligand>
</feature>
<evidence type="ECO:0000313" key="5">
    <source>
        <dbReference type="EMBL" id="OKL56499.1"/>
    </source>
</evidence>
<sequence length="315" mass="35625">MASSSPIQQWTPYLDIRGGLLEGPFYTPERNELRFVDLDYEKVYFLDLEQGPVSLRAVHTESPIGLHAKRNSVTADMIDDSGNNVQIVVAAKHGFATLDRQSGALSYIHRTHTSERDSYRMRFNDGAVDNQGRFWAGSSIDHKYVQGQHEGVLYRLDRDMSVHAMVRHMTTPNGMGWNDADDTMYITDSPHGKIYAYDFDARSGAISNRRDFRTWGQDEGEPDGFAMDVEGCLWVAMWRAGCVVRVNPHGEIVGKISLPTRFVTCPEFVGSELFVTTAMEQQPYEFPESARWGGKVYRVDVGVQGKPRNAFRRSI</sequence>
<dbReference type="Pfam" id="PF08450">
    <property type="entry name" value="SGL"/>
    <property type="match status" value="1"/>
</dbReference>
<protein>
    <recommendedName>
        <fullName evidence="4">SMP-30/Gluconolactonase/LRE-like region domain-containing protein</fullName>
    </recommendedName>
</protein>
<dbReference type="PRINTS" id="PR01790">
    <property type="entry name" value="SMP30FAMILY"/>
</dbReference>
<dbReference type="InterPro" id="IPR005511">
    <property type="entry name" value="SMP-30"/>
</dbReference>
<keyword evidence="3" id="KW-0862">Zinc</keyword>
<feature type="domain" description="SMP-30/Gluconolactonase/LRE-like region" evidence="4">
    <location>
        <begin position="22"/>
        <end position="278"/>
    </location>
</feature>
<evidence type="ECO:0000259" key="4">
    <source>
        <dbReference type="Pfam" id="PF08450"/>
    </source>
</evidence>
<proteinExistence type="inferred from homology"/>
<dbReference type="OrthoDB" id="423498at2759"/>
<keyword evidence="6" id="KW-1185">Reference proteome</keyword>
<feature type="active site" description="Proton donor/acceptor" evidence="2">
    <location>
        <position position="223"/>
    </location>
</feature>
<keyword evidence="3" id="KW-0479">Metal-binding</keyword>